<sequence length="843" mass="93640">MPLSDWLAFLKWVLALAALQALGLPLAFRLFARLPERGYALAKLVGWLALGYLTWLLGSLGLAGNDLGAILLGALLVAGAGALWLGPQGWADLRTWLRRERSYILAVEGLFLAAFLAWTLVRAYNPAILGTEKPMEYMFLNAILRSPALPPQDAWLSDHAISYYYFGYYLVALLTRLTAVPAAVAFNLALAALFALSAQAALGVVLNLILMVKAAHRPTPPPLLSGFAPALLAPLLLLVVGNFYGILDLARQNRILAEAEIPVLYYDFGDLAQGGSQRPGVRFGPLNLWAWLDLKPDPLPPSTTSGWHWDLGNWFFAARTLHDRDLLGRETEAIDEFPAFSFLLGDLHPHLLALPFDVLGVGLALAWLLRGLGGRPMTWRREWPFTVLSALILGGLAFLNTWDFPIYLFLIALADLGGLGLRDGWEAVRSSFWRRVGIWALLGLASLALYWPYFLVTFQSQAGGILPNLIYPTRFQQAVVMFGPLLLPLFITLLWLRGRGRAGFDPRAAWTLGMGSVIGLAALAVGLAMLLSLNADLRGLIFQALSPLRWDEALGFLLQRRVVDGLTVLVAALGLAWSGGLAVGWLRRGERAPWPSPSERPALWLMLALFFSGALLWLAPEFIYLRDNFGTRMNTLFKFYFQTWVLWSLGGAFGVWFLAQHAGRLARVLGVGLSAVGFLLGGYYLIGSLPAKTGNFAGPPTLDGMAYFAATYPNDWAAIRWLQDNAPATAVLLEGSRGAYWIEGRSSRFAMATGIPTLMGWANHEAQWRGNYFGQVARRLQDIQTLYQTRDDLEARLLLERYHVDFVIVSDLERQWYRPLDETKFERLMRRVFQHGDVVIYQR</sequence>
<accession>A0ABU3NN97</accession>
<feature type="transmembrane region" description="Helical" evidence="1">
    <location>
        <begin position="508"/>
        <end position="531"/>
    </location>
</feature>
<feature type="transmembrane region" description="Helical" evidence="1">
    <location>
        <begin position="69"/>
        <end position="91"/>
    </location>
</feature>
<comment type="caution">
    <text evidence="2">The sequence shown here is derived from an EMBL/GenBank/DDBJ whole genome shotgun (WGS) entry which is preliminary data.</text>
</comment>
<keyword evidence="1" id="KW-1133">Transmembrane helix</keyword>
<dbReference type="Pfam" id="PF10060">
    <property type="entry name" value="DUF2298"/>
    <property type="match status" value="1"/>
</dbReference>
<feature type="transmembrane region" description="Helical" evidence="1">
    <location>
        <begin position="383"/>
        <end position="400"/>
    </location>
</feature>
<dbReference type="PANTHER" id="PTHR10790:SF51">
    <property type="entry name" value="TETRATRICOPEPTIDE REPEAT PROTEIN"/>
    <property type="match status" value="1"/>
</dbReference>
<dbReference type="NCBIfam" id="TIGR03662">
    <property type="entry name" value="Chlor_Arch_YYY"/>
    <property type="match status" value="1"/>
</dbReference>
<reference evidence="2 3" key="1">
    <citation type="submission" date="2023-07" db="EMBL/GenBank/DDBJ databases">
        <title>Novel species of Thermanaerothrix with wide hydrolytic capabilities.</title>
        <authorList>
            <person name="Zayulina K.S."/>
            <person name="Podosokorskaya O.A."/>
            <person name="Elcheninov A.G."/>
        </authorList>
    </citation>
    <scope>NUCLEOTIDE SEQUENCE [LARGE SCALE GENOMIC DNA]</scope>
    <source>
        <strain evidence="2 3">4228-RoL</strain>
    </source>
</reference>
<dbReference type="PANTHER" id="PTHR10790">
    <property type="entry name" value="TPR-DOMAIN CONTAINING PROTEIN"/>
    <property type="match status" value="1"/>
</dbReference>
<feature type="transmembrane region" description="Helical" evidence="1">
    <location>
        <begin position="639"/>
        <end position="658"/>
    </location>
</feature>
<dbReference type="InterPro" id="IPR018746">
    <property type="entry name" value="DUF2298"/>
</dbReference>
<feature type="transmembrane region" description="Helical" evidence="1">
    <location>
        <begin position="12"/>
        <end position="32"/>
    </location>
</feature>
<feature type="transmembrane region" description="Helical" evidence="1">
    <location>
        <begin position="351"/>
        <end position="371"/>
    </location>
</feature>
<dbReference type="EMBL" id="JAUHMF010000002">
    <property type="protein sequence ID" value="MDT8898316.1"/>
    <property type="molecule type" value="Genomic_DNA"/>
</dbReference>
<keyword evidence="3" id="KW-1185">Reference proteome</keyword>
<organism evidence="2 3">
    <name type="scientific">Thermanaerothrix solaris</name>
    <dbReference type="NCBI Taxonomy" id="3058434"/>
    <lineage>
        <taxon>Bacteria</taxon>
        <taxon>Bacillati</taxon>
        <taxon>Chloroflexota</taxon>
        <taxon>Anaerolineae</taxon>
        <taxon>Anaerolineales</taxon>
        <taxon>Anaerolineaceae</taxon>
        <taxon>Thermanaerothrix</taxon>
    </lineage>
</organism>
<name>A0ABU3NN97_9CHLR</name>
<keyword evidence="1" id="KW-0812">Transmembrane</keyword>
<feature type="transmembrane region" description="Helical" evidence="1">
    <location>
        <begin position="223"/>
        <end position="247"/>
    </location>
</feature>
<gene>
    <name evidence="2" type="ORF">QYE77_08550</name>
</gene>
<proteinExistence type="predicted"/>
<feature type="transmembrane region" description="Helical" evidence="1">
    <location>
        <begin position="44"/>
        <end position="63"/>
    </location>
</feature>
<keyword evidence="1" id="KW-0472">Membrane</keyword>
<feature type="transmembrane region" description="Helical" evidence="1">
    <location>
        <begin position="184"/>
        <end position="211"/>
    </location>
</feature>
<evidence type="ECO:0000256" key="1">
    <source>
        <dbReference type="SAM" id="Phobius"/>
    </source>
</evidence>
<evidence type="ECO:0000313" key="3">
    <source>
        <dbReference type="Proteomes" id="UP001254165"/>
    </source>
</evidence>
<feature type="transmembrane region" description="Helical" evidence="1">
    <location>
        <begin position="103"/>
        <end position="121"/>
    </location>
</feature>
<feature type="transmembrane region" description="Helical" evidence="1">
    <location>
        <begin position="475"/>
        <end position="496"/>
    </location>
</feature>
<evidence type="ECO:0000313" key="2">
    <source>
        <dbReference type="EMBL" id="MDT8898316.1"/>
    </source>
</evidence>
<dbReference type="RefSeq" id="WP_315624975.1">
    <property type="nucleotide sequence ID" value="NZ_JAUHMF010000002.1"/>
</dbReference>
<dbReference type="Proteomes" id="UP001254165">
    <property type="component" value="Unassembled WGS sequence"/>
</dbReference>
<protein>
    <submittedName>
        <fullName evidence="2">DUF2298 domain-containing protein</fullName>
    </submittedName>
</protein>
<feature type="transmembrane region" description="Helical" evidence="1">
    <location>
        <begin position="665"/>
        <end position="686"/>
    </location>
</feature>
<feature type="transmembrane region" description="Helical" evidence="1">
    <location>
        <begin position="566"/>
        <end position="586"/>
    </location>
</feature>
<feature type="transmembrane region" description="Helical" evidence="1">
    <location>
        <begin position="436"/>
        <end position="455"/>
    </location>
</feature>
<feature type="transmembrane region" description="Helical" evidence="1">
    <location>
        <begin position="602"/>
        <end position="619"/>
    </location>
</feature>